<evidence type="ECO:0000313" key="2">
    <source>
        <dbReference type="EMBL" id="KFA01153.1"/>
    </source>
</evidence>
<evidence type="ECO:0000259" key="1">
    <source>
        <dbReference type="PROSITE" id="PS51208"/>
    </source>
</evidence>
<dbReference type="AlphaFoldDB" id="A0A836P100"/>
<comment type="caution">
    <text evidence="2">The sequence shown here is derived from an EMBL/GenBank/DDBJ whole genome shotgun (WGS) entry which is preliminary data.</text>
</comment>
<sequence length="453" mass="47202">MGDNATFAPGSTLQVTPGDGGAVTPVTVGGAASVATGTTLELLRATDLPLFTEIPVISAGGGLTGQFSNVVSDYAFIEPDVSTTATGLSVTFGRNTVGMVDAVTTPNQQSTAAAVDGLPNTSPIYQAVVRLPNDPEAVRTAFASLSGESHASTATALLDSRFLYSGISNHLRGDSQDTLVGDTTVWITGRSLPNRVDGDANAVSVRREDNGVMAGAERRFGERSVVGIAVGNQDIESWSREWGDRADVDGTHAGVYGRADWSAFSLQGAVDYASYNVDSTRGVMLPGVLEERLSSRYDATAVTVSLEAAWNLRTKGAVYSPFIAADYTRLKTDGFTERGGISALSVDSASDTFSTATLGVRGHWDLDQKAALYASAGWRHAFGDRSVQRSAGFVGTASEFSVQSVTLAKNAVVGELGVSLITSPRSRLALSLQGLNGDGQTAYGGQVTWGVSF</sequence>
<dbReference type="EMBL" id="AKBN01001075">
    <property type="protein sequence ID" value="KFA01153.1"/>
    <property type="molecule type" value="Genomic_DNA"/>
</dbReference>
<accession>A0A836P100</accession>
<protein>
    <recommendedName>
        <fullName evidence="1">Autotransporter domain-containing protein</fullName>
    </recommendedName>
</protein>
<reference evidence="2" key="1">
    <citation type="submission" date="2012-05" db="EMBL/GenBank/DDBJ databases">
        <authorList>
            <person name="Studholme D.J."/>
            <person name="Wasukira A."/>
            <person name="Grant M."/>
        </authorList>
    </citation>
    <scope>NUCLEOTIDE SEQUENCE [LARGE SCALE GENOMIC DNA]</scope>
    <source>
        <strain evidence="2">NCPPB 890</strain>
    </source>
</reference>
<organism evidence="2">
    <name type="scientific">Xanthomonas vasicola pv. vasculorum NCPPB 890</name>
    <dbReference type="NCBI Taxonomy" id="1184265"/>
    <lineage>
        <taxon>Bacteria</taxon>
        <taxon>Pseudomonadati</taxon>
        <taxon>Pseudomonadota</taxon>
        <taxon>Gammaproteobacteria</taxon>
        <taxon>Lysobacterales</taxon>
        <taxon>Lysobacteraceae</taxon>
        <taxon>Xanthomonas</taxon>
    </lineage>
</organism>
<proteinExistence type="predicted"/>
<dbReference type="Pfam" id="PF03797">
    <property type="entry name" value="Autotransporter"/>
    <property type="match status" value="1"/>
</dbReference>
<dbReference type="InterPro" id="IPR006315">
    <property type="entry name" value="OM_autotransptr_brl_dom"/>
</dbReference>
<dbReference type="InterPro" id="IPR036709">
    <property type="entry name" value="Autotransporte_beta_dom_sf"/>
</dbReference>
<dbReference type="NCBIfam" id="TIGR01414">
    <property type="entry name" value="autotrans_barl"/>
    <property type="match status" value="1"/>
</dbReference>
<name>A0A836P100_XANVA</name>
<feature type="domain" description="Autotransporter" evidence="1">
    <location>
        <begin position="178"/>
        <end position="453"/>
    </location>
</feature>
<gene>
    <name evidence="2" type="ORF">A11K_0117660</name>
</gene>
<dbReference type="GO" id="GO:0019867">
    <property type="term" value="C:outer membrane"/>
    <property type="evidence" value="ECO:0007669"/>
    <property type="project" value="InterPro"/>
</dbReference>
<dbReference type="SUPFAM" id="SSF103515">
    <property type="entry name" value="Autotransporter"/>
    <property type="match status" value="1"/>
</dbReference>
<dbReference type="InterPro" id="IPR005546">
    <property type="entry name" value="Autotransporte_beta"/>
</dbReference>
<dbReference type="SMART" id="SM00869">
    <property type="entry name" value="Autotransporter"/>
    <property type="match status" value="1"/>
</dbReference>
<dbReference type="PROSITE" id="PS51208">
    <property type="entry name" value="AUTOTRANSPORTER"/>
    <property type="match status" value="1"/>
</dbReference>
<dbReference type="Gene3D" id="2.40.128.130">
    <property type="entry name" value="Autotransporter beta-domain"/>
    <property type="match status" value="1"/>
</dbReference>